<evidence type="ECO:0000313" key="2">
    <source>
        <dbReference type="EMBL" id="KAF2671253.1"/>
    </source>
</evidence>
<dbReference type="InterPro" id="IPR050788">
    <property type="entry name" value="Yeast_SRP1/TIP1_CWP"/>
</dbReference>
<dbReference type="InterPro" id="IPR056826">
    <property type="entry name" value="Agd3_CE"/>
</dbReference>
<sequence>MLTFVSTAQNPAAFYYNGNVADTTSCAAICSSQSTCKSFAFGGSGTECLTYEAIVSGNFDANSASPYYFYDITCSFATSSSLASSSSTVSSFSSASISSSATLSSSATISTFATTSTTSNSTVSSSAVANSTVLSSTSASSSSTSSAATATIAATILVISTDTTSAYDAYSGLNAHGIPYELLIVPSGGAALPTLNSSTSSANYGGIITLSEPAGLTTDQWNTMYSYQEAFGVRMVRLTADPSGGGDGSSFGTTGANGDSGCCGDNVEQLVSFTNTTAFPTAGLVENQGRSTLNIWHTPAIITDASSTIEIAKFAPSSDGTFASDTVAAVINTNGKRQQMVWFIEFATDWSLTSNFIMHAHIQWVTRGLFIGQRRILFNSQIDDVHLETELYYPSDTPTWFRLRTSDLDAHVAWMADLNSRLPAGSLYRIELGHNGNGNVEYATLNDTSGTICTPETWVQYTGTNYVPTDLEFQKTLGAGISIWPTTPTYLEWSMECLALDELLSWFLVAENRDAFSHLSHTFTHENEDNVTYSDVVNEIQYNQAWLSKVGFTSAAYYSPNGIIPPAITGLHNGDALQAWSDNGIIHAVGDSSRPVLYNPINEYWPLITNVSANGFDGMTVVPRWTFPIYFDCDNVACNLVEWDDTAGGDGSLTDLQSYLQEGWTKELLGLKQDPYMFHQANLRHGDTQEVTIGPVSGYLSLLQIFVETVLQELTRLTTWPVITKKHDDTAVAFLNRMAQDQCLPAMTYSIANNTITSVNVVAKQGWCNVAIPVTFPVAATAVGATATAEQLGSDPLTLWTEVGSSTVSFSLSEPIAL</sequence>
<dbReference type="PANTHER" id="PTHR31002:SF34">
    <property type="entry name" value="CELL WALL PROTEIN CWP1-RELATED"/>
    <property type="match status" value="1"/>
</dbReference>
<accession>A0A6A6UIG4</accession>
<dbReference type="Proteomes" id="UP000799302">
    <property type="component" value="Unassembled WGS sequence"/>
</dbReference>
<organism evidence="2 3">
    <name type="scientific">Microthyrium microscopicum</name>
    <dbReference type="NCBI Taxonomy" id="703497"/>
    <lineage>
        <taxon>Eukaryota</taxon>
        <taxon>Fungi</taxon>
        <taxon>Dikarya</taxon>
        <taxon>Ascomycota</taxon>
        <taxon>Pezizomycotina</taxon>
        <taxon>Dothideomycetes</taxon>
        <taxon>Dothideomycetes incertae sedis</taxon>
        <taxon>Microthyriales</taxon>
        <taxon>Microthyriaceae</taxon>
        <taxon>Microthyrium</taxon>
    </lineage>
</organism>
<name>A0A6A6UIG4_9PEZI</name>
<feature type="domain" description="Apple" evidence="1">
    <location>
        <begin position="1"/>
        <end position="74"/>
    </location>
</feature>
<protein>
    <recommendedName>
        <fullName evidence="1">Apple domain-containing protein</fullName>
    </recommendedName>
</protein>
<evidence type="ECO:0000259" key="1">
    <source>
        <dbReference type="PROSITE" id="PS50948"/>
    </source>
</evidence>
<dbReference type="GO" id="GO:0005975">
    <property type="term" value="P:carbohydrate metabolic process"/>
    <property type="evidence" value="ECO:0007669"/>
    <property type="project" value="InterPro"/>
</dbReference>
<evidence type="ECO:0000313" key="3">
    <source>
        <dbReference type="Proteomes" id="UP000799302"/>
    </source>
</evidence>
<dbReference type="Pfam" id="PF25115">
    <property type="entry name" value="Agd3_CE"/>
    <property type="match status" value="1"/>
</dbReference>
<dbReference type="PROSITE" id="PS50948">
    <property type="entry name" value="PAN"/>
    <property type="match status" value="1"/>
</dbReference>
<keyword evidence="3" id="KW-1185">Reference proteome</keyword>
<dbReference type="Pfam" id="PF25116">
    <property type="entry name" value="CBM87_Agd3"/>
    <property type="match status" value="1"/>
</dbReference>
<proteinExistence type="predicted"/>
<dbReference type="SUPFAM" id="SSF88713">
    <property type="entry name" value="Glycoside hydrolase/deacetylase"/>
    <property type="match status" value="1"/>
</dbReference>
<reference evidence="2" key="1">
    <citation type="journal article" date="2020" name="Stud. Mycol.">
        <title>101 Dothideomycetes genomes: a test case for predicting lifestyles and emergence of pathogens.</title>
        <authorList>
            <person name="Haridas S."/>
            <person name="Albert R."/>
            <person name="Binder M."/>
            <person name="Bloem J."/>
            <person name="Labutti K."/>
            <person name="Salamov A."/>
            <person name="Andreopoulos B."/>
            <person name="Baker S."/>
            <person name="Barry K."/>
            <person name="Bills G."/>
            <person name="Bluhm B."/>
            <person name="Cannon C."/>
            <person name="Castanera R."/>
            <person name="Culley D."/>
            <person name="Daum C."/>
            <person name="Ezra D."/>
            <person name="Gonzalez J."/>
            <person name="Henrissat B."/>
            <person name="Kuo A."/>
            <person name="Liang C."/>
            <person name="Lipzen A."/>
            <person name="Lutzoni F."/>
            <person name="Magnuson J."/>
            <person name="Mondo S."/>
            <person name="Nolan M."/>
            <person name="Ohm R."/>
            <person name="Pangilinan J."/>
            <person name="Park H.-J."/>
            <person name="Ramirez L."/>
            <person name="Alfaro M."/>
            <person name="Sun H."/>
            <person name="Tritt A."/>
            <person name="Yoshinaga Y."/>
            <person name="Zwiers L.-H."/>
            <person name="Turgeon B."/>
            <person name="Goodwin S."/>
            <person name="Spatafora J."/>
            <person name="Crous P."/>
            <person name="Grigoriev I."/>
        </authorList>
    </citation>
    <scope>NUCLEOTIDE SEQUENCE</scope>
    <source>
        <strain evidence="2">CBS 115976</strain>
    </source>
</reference>
<gene>
    <name evidence="2" type="ORF">BT63DRAFT_453652</name>
</gene>
<dbReference type="InterPro" id="IPR003609">
    <property type="entry name" value="Pan_app"/>
</dbReference>
<dbReference type="PANTHER" id="PTHR31002">
    <property type="entry name" value="SERIPAUPERIN"/>
    <property type="match status" value="1"/>
</dbReference>
<dbReference type="EMBL" id="MU004233">
    <property type="protein sequence ID" value="KAF2671253.1"/>
    <property type="molecule type" value="Genomic_DNA"/>
</dbReference>
<dbReference type="InterPro" id="IPR011330">
    <property type="entry name" value="Glyco_hydro/deAcase_b/a-brl"/>
</dbReference>
<dbReference type="Pfam" id="PF25117">
    <property type="entry name" value="Agd3_C"/>
    <property type="match status" value="1"/>
</dbReference>
<dbReference type="AlphaFoldDB" id="A0A6A6UIG4"/>
<dbReference type="InterPro" id="IPR056827">
    <property type="entry name" value="CBM87_Agd3"/>
</dbReference>
<dbReference type="InterPro" id="IPR056825">
    <property type="entry name" value="Agd3_C"/>
</dbReference>
<dbReference type="OrthoDB" id="2113314at2759"/>